<keyword evidence="2" id="KW-0812">Transmembrane</keyword>
<protein>
    <submittedName>
        <fullName evidence="4">Uncharacterized protein</fullName>
    </submittedName>
</protein>
<feature type="chain" id="PRO_5041696014" evidence="3">
    <location>
        <begin position="28"/>
        <end position="104"/>
    </location>
</feature>
<gene>
    <name evidence="4" type="ORF">AYBTSS11_LOCUS22865</name>
</gene>
<dbReference type="EMBL" id="OY731405">
    <property type="protein sequence ID" value="CAJ1970872.1"/>
    <property type="molecule type" value="Genomic_DNA"/>
</dbReference>
<proteinExistence type="predicted"/>
<feature type="region of interest" description="Disordered" evidence="1">
    <location>
        <begin position="84"/>
        <end position="104"/>
    </location>
</feature>
<keyword evidence="5" id="KW-1185">Reference proteome</keyword>
<evidence type="ECO:0000256" key="3">
    <source>
        <dbReference type="SAM" id="SignalP"/>
    </source>
</evidence>
<reference evidence="4" key="1">
    <citation type="submission" date="2023-10" db="EMBL/GenBank/DDBJ databases">
        <authorList>
            <person name="Domelevo Entfellner J.-B."/>
        </authorList>
    </citation>
    <scope>NUCLEOTIDE SEQUENCE</scope>
</reference>
<evidence type="ECO:0000313" key="4">
    <source>
        <dbReference type="EMBL" id="CAJ1970872.1"/>
    </source>
</evidence>
<sequence length="104" mass="11414">MMATRKSMCFLILLSISALAATDLVEGQHRRFLQVGGDAPEEDHPHFQISDIFKRLDIMIGVAVSVFVFGIASFFLYGFIRSKKTPPASSSTSPSASEEERCTA</sequence>
<evidence type="ECO:0000256" key="2">
    <source>
        <dbReference type="SAM" id="Phobius"/>
    </source>
</evidence>
<accession>A0AA86SQZ6</accession>
<feature type="signal peptide" evidence="3">
    <location>
        <begin position="1"/>
        <end position="27"/>
    </location>
</feature>
<feature type="transmembrane region" description="Helical" evidence="2">
    <location>
        <begin position="58"/>
        <end position="80"/>
    </location>
</feature>
<evidence type="ECO:0000256" key="1">
    <source>
        <dbReference type="SAM" id="MobiDB-lite"/>
    </source>
</evidence>
<organism evidence="4 5">
    <name type="scientific">Sphenostylis stenocarpa</name>
    <dbReference type="NCBI Taxonomy" id="92480"/>
    <lineage>
        <taxon>Eukaryota</taxon>
        <taxon>Viridiplantae</taxon>
        <taxon>Streptophyta</taxon>
        <taxon>Embryophyta</taxon>
        <taxon>Tracheophyta</taxon>
        <taxon>Spermatophyta</taxon>
        <taxon>Magnoliopsida</taxon>
        <taxon>eudicotyledons</taxon>
        <taxon>Gunneridae</taxon>
        <taxon>Pentapetalae</taxon>
        <taxon>rosids</taxon>
        <taxon>fabids</taxon>
        <taxon>Fabales</taxon>
        <taxon>Fabaceae</taxon>
        <taxon>Papilionoideae</taxon>
        <taxon>50 kb inversion clade</taxon>
        <taxon>NPAAA clade</taxon>
        <taxon>indigoferoid/millettioid clade</taxon>
        <taxon>Phaseoleae</taxon>
        <taxon>Sphenostylis</taxon>
    </lineage>
</organism>
<dbReference type="AlphaFoldDB" id="A0AA86SQZ6"/>
<keyword evidence="3" id="KW-0732">Signal</keyword>
<name>A0AA86SQZ6_9FABA</name>
<keyword evidence="2" id="KW-1133">Transmembrane helix</keyword>
<feature type="compositionally biased region" description="Low complexity" evidence="1">
    <location>
        <begin position="85"/>
        <end position="96"/>
    </location>
</feature>
<evidence type="ECO:0000313" key="5">
    <source>
        <dbReference type="Proteomes" id="UP001189624"/>
    </source>
</evidence>
<keyword evidence="2" id="KW-0472">Membrane</keyword>
<dbReference type="Gramene" id="rna-AYBTSS11_LOCUS22865">
    <property type="protein sequence ID" value="CAJ1970872.1"/>
    <property type="gene ID" value="gene-AYBTSS11_LOCUS22865"/>
</dbReference>
<dbReference type="Proteomes" id="UP001189624">
    <property type="component" value="Chromosome 8"/>
</dbReference>